<dbReference type="AlphaFoldDB" id="X1HMT5"/>
<reference evidence="1" key="1">
    <citation type="journal article" date="2014" name="Front. Microbiol.">
        <title>High frequency of phylogenetically diverse reductive dehalogenase-homologous genes in deep subseafloor sedimentary metagenomes.</title>
        <authorList>
            <person name="Kawai M."/>
            <person name="Futagami T."/>
            <person name="Toyoda A."/>
            <person name="Takaki Y."/>
            <person name="Nishi S."/>
            <person name="Hori S."/>
            <person name="Arai W."/>
            <person name="Tsubouchi T."/>
            <person name="Morono Y."/>
            <person name="Uchiyama I."/>
            <person name="Ito T."/>
            <person name="Fujiyama A."/>
            <person name="Inagaki F."/>
            <person name="Takami H."/>
        </authorList>
    </citation>
    <scope>NUCLEOTIDE SEQUENCE</scope>
    <source>
        <strain evidence="1">Expedition CK06-06</strain>
    </source>
</reference>
<evidence type="ECO:0000313" key="1">
    <source>
        <dbReference type="EMBL" id="GAH55149.1"/>
    </source>
</evidence>
<gene>
    <name evidence="1" type="ORF">S03H2_28226</name>
</gene>
<proteinExistence type="predicted"/>
<protein>
    <submittedName>
        <fullName evidence="1">Uncharacterized protein</fullName>
    </submittedName>
</protein>
<organism evidence="1">
    <name type="scientific">marine sediment metagenome</name>
    <dbReference type="NCBI Taxonomy" id="412755"/>
    <lineage>
        <taxon>unclassified sequences</taxon>
        <taxon>metagenomes</taxon>
        <taxon>ecological metagenomes</taxon>
    </lineage>
</organism>
<comment type="caution">
    <text evidence="1">The sequence shown here is derived from an EMBL/GenBank/DDBJ whole genome shotgun (WGS) entry which is preliminary data.</text>
</comment>
<accession>X1HMT5</accession>
<feature type="non-terminal residue" evidence="1">
    <location>
        <position position="1"/>
    </location>
</feature>
<dbReference type="EMBL" id="BARU01017002">
    <property type="protein sequence ID" value="GAH55149.1"/>
    <property type="molecule type" value="Genomic_DNA"/>
</dbReference>
<name>X1HMT5_9ZZZZ</name>
<sequence length="166" mass="17820">AQSHNEDSPLASECALEFAVGGAILEEFGVGNTDYTTEINSVGANDVELLPTTVAGLTVDDAFYFGLDRKWGQLWLDIGTPAVGNFALAHEYWDGAVWSALADVVDNTGEFAVSGKHNIKWTVPGDWALKDVNGVNLYWIRARVSAVPGAYTTQPLGTQGWCEVIA</sequence>